<accession>A0A5N6ZJK9</accession>
<proteinExistence type="predicted"/>
<reference evidence="1 2" key="1">
    <citation type="submission" date="2019-04" db="EMBL/GenBank/DDBJ databases">
        <title>Friends and foes A comparative genomics studyof 23 Aspergillus species from section Flavi.</title>
        <authorList>
            <consortium name="DOE Joint Genome Institute"/>
            <person name="Kjaerbolling I."/>
            <person name="Vesth T."/>
            <person name="Frisvad J.C."/>
            <person name="Nybo J.L."/>
            <person name="Theobald S."/>
            <person name="Kildgaard S."/>
            <person name="Isbrandt T."/>
            <person name="Kuo A."/>
            <person name="Sato A."/>
            <person name="Lyhne E.K."/>
            <person name="Kogle M.E."/>
            <person name="Wiebenga A."/>
            <person name="Kun R.S."/>
            <person name="Lubbers R.J."/>
            <person name="Makela M.R."/>
            <person name="Barry K."/>
            <person name="Chovatia M."/>
            <person name="Clum A."/>
            <person name="Daum C."/>
            <person name="Haridas S."/>
            <person name="He G."/>
            <person name="LaButti K."/>
            <person name="Lipzen A."/>
            <person name="Mondo S."/>
            <person name="Riley R."/>
            <person name="Salamov A."/>
            <person name="Simmons B.A."/>
            <person name="Magnuson J.K."/>
            <person name="Henrissat B."/>
            <person name="Mortensen U.H."/>
            <person name="Larsen T.O."/>
            <person name="Devries R.P."/>
            <person name="Grigoriev I.V."/>
            <person name="Machida M."/>
            <person name="Baker S.E."/>
            <person name="Andersen M.R."/>
        </authorList>
    </citation>
    <scope>NUCLEOTIDE SEQUENCE [LARGE SCALE GENOMIC DNA]</scope>
    <source>
        <strain evidence="1 2">CBS 763.97</strain>
    </source>
</reference>
<dbReference type="AlphaFoldDB" id="A0A5N6ZJK9"/>
<organism evidence="1 2">
    <name type="scientific">Aspergillus caelatus</name>
    <dbReference type="NCBI Taxonomy" id="61420"/>
    <lineage>
        <taxon>Eukaryota</taxon>
        <taxon>Fungi</taxon>
        <taxon>Dikarya</taxon>
        <taxon>Ascomycota</taxon>
        <taxon>Pezizomycotina</taxon>
        <taxon>Eurotiomycetes</taxon>
        <taxon>Eurotiomycetidae</taxon>
        <taxon>Eurotiales</taxon>
        <taxon>Aspergillaceae</taxon>
        <taxon>Aspergillus</taxon>
        <taxon>Aspergillus subgen. Circumdati</taxon>
    </lineage>
</organism>
<evidence type="ECO:0000313" key="2">
    <source>
        <dbReference type="Proteomes" id="UP000326268"/>
    </source>
</evidence>
<dbReference type="Proteomes" id="UP000326268">
    <property type="component" value="Unassembled WGS sequence"/>
</dbReference>
<name>A0A5N6ZJK9_9EURO</name>
<dbReference type="GeneID" id="43653735"/>
<dbReference type="RefSeq" id="XP_031920893.1">
    <property type="nucleotide sequence ID" value="XM_032069289.1"/>
</dbReference>
<protein>
    <submittedName>
        <fullName evidence="1">Uncharacterized protein</fullName>
    </submittedName>
</protein>
<gene>
    <name evidence="1" type="ORF">BDV27DRAFT_138674</name>
</gene>
<evidence type="ECO:0000313" key="1">
    <source>
        <dbReference type="EMBL" id="KAE8357812.1"/>
    </source>
</evidence>
<keyword evidence="2" id="KW-1185">Reference proteome</keyword>
<dbReference type="EMBL" id="ML737960">
    <property type="protein sequence ID" value="KAE8357812.1"/>
    <property type="molecule type" value="Genomic_DNA"/>
</dbReference>
<sequence>MAPFMRSFQCPVPGSTRRCRVGRGVGKAKGRGKKIKKEELDIKTLTLAVFVCTPYCIARSDRQEDCQDKSLTISKRADLSAIPLQTLRSRELKGKV</sequence>